<protein>
    <submittedName>
        <fullName evidence="2">PPCK4</fullName>
    </submittedName>
</protein>
<evidence type="ECO:0000256" key="1">
    <source>
        <dbReference type="SAM" id="MobiDB-lite"/>
    </source>
</evidence>
<evidence type="ECO:0000313" key="2">
    <source>
        <dbReference type="EMBL" id="JAE27553.1"/>
    </source>
</evidence>
<dbReference type="AlphaFoldDB" id="A0A0A9H3W3"/>
<proteinExistence type="predicted"/>
<organism evidence="2">
    <name type="scientific">Arundo donax</name>
    <name type="common">Giant reed</name>
    <name type="synonym">Donax arundinaceus</name>
    <dbReference type="NCBI Taxonomy" id="35708"/>
    <lineage>
        <taxon>Eukaryota</taxon>
        <taxon>Viridiplantae</taxon>
        <taxon>Streptophyta</taxon>
        <taxon>Embryophyta</taxon>
        <taxon>Tracheophyta</taxon>
        <taxon>Spermatophyta</taxon>
        <taxon>Magnoliopsida</taxon>
        <taxon>Liliopsida</taxon>
        <taxon>Poales</taxon>
        <taxon>Poaceae</taxon>
        <taxon>PACMAD clade</taxon>
        <taxon>Arundinoideae</taxon>
        <taxon>Arundineae</taxon>
        <taxon>Arundo</taxon>
    </lineage>
</organism>
<name>A0A0A9H3W3_ARUDO</name>
<feature type="region of interest" description="Disordered" evidence="1">
    <location>
        <begin position="55"/>
        <end position="90"/>
    </location>
</feature>
<reference evidence="2" key="1">
    <citation type="submission" date="2014-09" db="EMBL/GenBank/DDBJ databases">
        <authorList>
            <person name="Magalhaes I.L.F."/>
            <person name="Oliveira U."/>
            <person name="Santos F.R."/>
            <person name="Vidigal T.H.D.A."/>
            <person name="Brescovit A.D."/>
            <person name="Santos A.J."/>
        </authorList>
    </citation>
    <scope>NUCLEOTIDE SEQUENCE</scope>
    <source>
        <tissue evidence="2">Shoot tissue taken approximately 20 cm above the soil surface</tissue>
    </source>
</reference>
<dbReference type="EMBL" id="GBRH01170343">
    <property type="protein sequence ID" value="JAE27553.1"/>
    <property type="molecule type" value="Transcribed_RNA"/>
</dbReference>
<sequence length="90" mass="10244">MDKTRRGVFTPYLYDNTRFDSKVLWFDMDSGWLHHFSGSPSALDPRVPEYLLGGEPSRNVAAQHPPHQVLGRRRHPGEQPGREPGATPQH</sequence>
<reference evidence="2" key="2">
    <citation type="journal article" date="2015" name="Data Brief">
        <title>Shoot transcriptome of the giant reed, Arundo donax.</title>
        <authorList>
            <person name="Barrero R.A."/>
            <person name="Guerrero F.D."/>
            <person name="Moolhuijzen P."/>
            <person name="Goolsby J.A."/>
            <person name="Tidwell J."/>
            <person name="Bellgard S.E."/>
            <person name="Bellgard M.I."/>
        </authorList>
    </citation>
    <scope>NUCLEOTIDE SEQUENCE</scope>
    <source>
        <tissue evidence="2">Shoot tissue taken approximately 20 cm above the soil surface</tissue>
    </source>
</reference>
<accession>A0A0A9H3W3</accession>